<keyword evidence="3" id="KW-1185">Reference proteome</keyword>
<dbReference type="OrthoDB" id="6162676at2759"/>
<feature type="compositionally biased region" description="Basic and acidic residues" evidence="1">
    <location>
        <begin position="1"/>
        <end position="14"/>
    </location>
</feature>
<reference evidence="2" key="2">
    <citation type="submission" date="2020-11" db="EMBL/GenBank/DDBJ databases">
        <authorList>
            <person name="McCartney M.A."/>
            <person name="Auch B."/>
            <person name="Kono T."/>
            <person name="Mallez S."/>
            <person name="Becker A."/>
            <person name="Gohl D.M."/>
            <person name="Silverstein K.A.T."/>
            <person name="Koren S."/>
            <person name="Bechman K.B."/>
            <person name="Herman A."/>
            <person name="Abrahante J.E."/>
            <person name="Garbe J."/>
        </authorList>
    </citation>
    <scope>NUCLEOTIDE SEQUENCE</scope>
    <source>
        <strain evidence="2">Duluth1</strain>
        <tissue evidence="2">Whole animal</tissue>
    </source>
</reference>
<evidence type="ECO:0000313" key="2">
    <source>
        <dbReference type="EMBL" id="KAH3706534.1"/>
    </source>
</evidence>
<accession>A0A9D4BSF5</accession>
<comment type="caution">
    <text evidence="2">The sequence shown here is derived from an EMBL/GenBank/DDBJ whole genome shotgun (WGS) entry which is preliminary data.</text>
</comment>
<proteinExistence type="predicted"/>
<name>A0A9D4BSF5_DREPO</name>
<feature type="region of interest" description="Disordered" evidence="1">
    <location>
        <begin position="183"/>
        <end position="228"/>
    </location>
</feature>
<dbReference type="EMBL" id="JAIWYP010000014">
    <property type="protein sequence ID" value="KAH3706534.1"/>
    <property type="molecule type" value="Genomic_DNA"/>
</dbReference>
<sequence length="465" mass="52369">MSSLRPKEQQDNHSSKKGRLSSLLSPSPRFLSPVSRLLPVSNTYEKAVYGPIQFGTTKLHEECMKALVAKSLFHQPEQVSNDTNNCASFVNASPVAPATTDNESGLIQDNTTDSFPYMACSKQIETPQNVARNNLGEKNENEDKTPVDEILFDQQSCSVLKFERTQDEPCLLPNMEMAWLERDSRQQAHSKIVQPGTNQDQSDSTGDCRTRSRHTSSFNSACSTEDSALPMSQCSTCGVCNSAGVLRNLANNQLYFEEDFDHVNAGSEVEKLGPDDSYLDSYEEIFLRHVKSLAHTDRAVNSKPESQHSGEHVIFTLIQILLIRYRHLVEASHTSAKVSASHRQTTVYITQAIMVLVRRAGKSEARARSLQKTLMSVQKEQSAIRSSVRRVYTVVGVLVALNLLHLPAVRHRLLYILNLFGFIDTAKKVNRLRQTIALNWRSIPTRLIEFWRLFIFRSLLKNKVT</sequence>
<reference evidence="2" key="1">
    <citation type="journal article" date="2019" name="bioRxiv">
        <title>The Genome of the Zebra Mussel, Dreissena polymorpha: A Resource for Invasive Species Research.</title>
        <authorList>
            <person name="McCartney M.A."/>
            <person name="Auch B."/>
            <person name="Kono T."/>
            <person name="Mallez S."/>
            <person name="Zhang Y."/>
            <person name="Obille A."/>
            <person name="Becker A."/>
            <person name="Abrahante J.E."/>
            <person name="Garbe J."/>
            <person name="Badalamenti J.P."/>
            <person name="Herman A."/>
            <person name="Mangelson H."/>
            <person name="Liachko I."/>
            <person name="Sullivan S."/>
            <person name="Sone E.D."/>
            <person name="Koren S."/>
            <person name="Silverstein K.A.T."/>
            <person name="Beckman K.B."/>
            <person name="Gohl D.M."/>
        </authorList>
    </citation>
    <scope>NUCLEOTIDE SEQUENCE</scope>
    <source>
        <strain evidence="2">Duluth1</strain>
        <tissue evidence="2">Whole animal</tissue>
    </source>
</reference>
<dbReference type="AlphaFoldDB" id="A0A9D4BSF5"/>
<evidence type="ECO:0000256" key="1">
    <source>
        <dbReference type="SAM" id="MobiDB-lite"/>
    </source>
</evidence>
<gene>
    <name evidence="2" type="ORF">DPMN_065921</name>
</gene>
<feature type="region of interest" description="Disordered" evidence="1">
    <location>
        <begin position="1"/>
        <end position="25"/>
    </location>
</feature>
<evidence type="ECO:0000313" key="3">
    <source>
        <dbReference type="Proteomes" id="UP000828390"/>
    </source>
</evidence>
<organism evidence="2 3">
    <name type="scientific">Dreissena polymorpha</name>
    <name type="common">Zebra mussel</name>
    <name type="synonym">Mytilus polymorpha</name>
    <dbReference type="NCBI Taxonomy" id="45954"/>
    <lineage>
        <taxon>Eukaryota</taxon>
        <taxon>Metazoa</taxon>
        <taxon>Spiralia</taxon>
        <taxon>Lophotrochozoa</taxon>
        <taxon>Mollusca</taxon>
        <taxon>Bivalvia</taxon>
        <taxon>Autobranchia</taxon>
        <taxon>Heteroconchia</taxon>
        <taxon>Euheterodonta</taxon>
        <taxon>Imparidentia</taxon>
        <taxon>Neoheterodontei</taxon>
        <taxon>Myida</taxon>
        <taxon>Dreissenoidea</taxon>
        <taxon>Dreissenidae</taxon>
        <taxon>Dreissena</taxon>
    </lineage>
</organism>
<dbReference type="Proteomes" id="UP000828390">
    <property type="component" value="Unassembled WGS sequence"/>
</dbReference>
<feature type="compositionally biased region" description="Polar residues" evidence="1">
    <location>
        <begin position="215"/>
        <end position="228"/>
    </location>
</feature>
<protein>
    <submittedName>
        <fullName evidence="2">Uncharacterized protein</fullName>
    </submittedName>
</protein>
<feature type="compositionally biased region" description="Polar residues" evidence="1">
    <location>
        <begin position="195"/>
        <end position="207"/>
    </location>
</feature>